<proteinExistence type="inferred from homology"/>
<dbReference type="InterPro" id="IPR023321">
    <property type="entry name" value="PINIT"/>
</dbReference>
<dbReference type="GO" id="GO:0016925">
    <property type="term" value="P:protein sumoylation"/>
    <property type="evidence" value="ECO:0007669"/>
    <property type="project" value="UniProtKB-UniPathway"/>
</dbReference>
<feature type="compositionally biased region" description="Polar residues" evidence="9">
    <location>
        <begin position="579"/>
        <end position="596"/>
    </location>
</feature>
<dbReference type="InterPro" id="IPR013083">
    <property type="entry name" value="Znf_RING/FYVE/PHD"/>
</dbReference>
<evidence type="ECO:0000256" key="6">
    <source>
        <dbReference type="ARBA" id="ARBA00022786"/>
    </source>
</evidence>
<feature type="compositionally biased region" description="Acidic residues" evidence="9">
    <location>
        <begin position="449"/>
        <end position="459"/>
    </location>
</feature>
<evidence type="ECO:0000256" key="1">
    <source>
        <dbReference type="ARBA" id="ARBA00004718"/>
    </source>
</evidence>
<dbReference type="UniPathway" id="UPA00886"/>
<keyword evidence="13" id="KW-1185">Reference proteome</keyword>
<dbReference type="InterPro" id="IPR004181">
    <property type="entry name" value="Znf_MIZ"/>
</dbReference>
<evidence type="ECO:0000259" key="10">
    <source>
        <dbReference type="PROSITE" id="PS51044"/>
    </source>
</evidence>
<keyword evidence="7" id="KW-0862">Zinc</keyword>
<name>A0A6G1GLG8_9PEZI</name>
<dbReference type="InterPro" id="IPR038654">
    <property type="entry name" value="PINIT_sf"/>
</dbReference>
<dbReference type="Gene3D" id="3.30.40.10">
    <property type="entry name" value="Zinc/RING finger domain, C3HC4 (zinc finger)"/>
    <property type="match status" value="1"/>
</dbReference>
<evidence type="ECO:0000256" key="3">
    <source>
        <dbReference type="ARBA" id="ARBA00022679"/>
    </source>
</evidence>
<comment type="similarity">
    <text evidence="2">Belongs to the PIAS family.</text>
</comment>
<dbReference type="GO" id="GO:0008270">
    <property type="term" value="F:zinc ion binding"/>
    <property type="evidence" value="ECO:0007669"/>
    <property type="project" value="UniProtKB-KW"/>
</dbReference>
<dbReference type="EMBL" id="ML977193">
    <property type="protein sequence ID" value="KAF1981803.1"/>
    <property type="molecule type" value="Genomic_DNA"/>
</dbReference>
<dbReference type="PROSITE" id="PS51044">
    <property type="entry name" value="ZF_SP_RING"/>
    <property type="match status" value="1"/>
</dbReference>
<evidence type="ECO:0000256" key="9">
    <source>
        <dbReference type="SAM" id="MobiDB-lite"/>
    </source>
</evidence>
<dbReference type="GO" id="GO:0061665">
    <property type="term" value="F:SUMO ligase activity"/>
    <property type="evidence" value="ECO:0007669"/>
    <property type="project" value="TreeGrafter"/>
</dbReference>
<dbReference type="Proteomes" id="UP000800041">
    <property type="component" value="Unassembled WGS sequence"/>
</dbReference>
<comment type="pathway">
    <text evidence="1">Protein modification; protein sumoylation.</text>
</comment>
<dbReference type="Gene3D" id="2.60.120.780">
    <property type="entry name" value="PINIT domain"/>
    <property type="match status" value="1"/>
</dbReference>
<keyword evidence="6" id="KW-0833">Ubl conjugation pathway</keyword>
<evidence type="ECO:0000256" key="7">
    <source>
        <dbReference type="ARBA" id="ARBA00022833"/>
    </source>
</evidence>
<evidence type="ECO:0000313" key="12">
    <source>
        <dbReference type="EMBL" id="KAF1981803.1"/>
    </source>
</evidence>
<feature type="compositionally biased region" description="Polar residues" evidence="9">
    <location>
        <begin position="424"/>
        <end position="446"/>
    </location>
</feature>
<evidence type="ECO:0000256" key="8">
    <source>
        <dbReference type="PROSITE-ProRule" id="PRU00452"/>
    </source>
</evidence>
<evidence type="ECO:0000256" key="4">
    <source>
        <dbReference type="ARBA" id="ARBA00022723"/>
    </source>
</evidence>
<evidence type="ECO:0000256" key="2">
    <source>
        <dbReference type="ARBA" id="ARBA00005383"/>
    </source>
</evidence>
<dbReference type="GO" id="GO:0000785">
    <property type="term" value="C:chromatin"/>
    <property type="evidence" value="ECO:0007669"/>
    <property type="project" value="TreeGrafter"/>
</dbReference>
<dbReference type="PANTHER" id="PTHR10782">
    <property type="entry name" value="ZINC FINGER MIZ DOMAIN-CONTAINING PROTEIN"/>
    <property type="match status" value="1"/>
</dbReference>
<keyword evidence="3" id="KW-0808">Transferase</keyword>
<accession>A0A6G1GLG8</accession>
<dbReference type="Pfam" id="PF02891">
    <property type="entry name" value="zf-MIZ"/>
    <property type="match status" value="1"/>
</dbReference>
<feature type="compositionally biased region" description="Polar residues" evidence="9">
    <location>
        <begin position="70"/>
        <end position="81"/>
    </location>
</feature>
<reference evidence="12" key="1">
    <citation type="journal article" date="2020" name="Stud. Mycol.">
        <title>101 Dothideomycetes genomes: a test case for predicting lifestyles and emergence of pathogens.</title>
        <authorList>
            <person name="Haridas S."/>
            <person name="Albert R."/>
            <person name="Binder M."/>
            <person name="Bloem J."/>
            <person name="Labutti K."/>
            <person name="Salamov A."/>
            <person name="Andreopoulos B."/>
            <person name="Baker S."/>
            <person name="Barry K."/>
            <person name="Bills G."/>
            <person name="Bluhm B."/>
            <person name="Cannon C."/>
            <person name="Castanera R."/>
            <person name="Culley D."/>
            <person name="Daum C."/>
            <person name="Ezra D."/>
            <person name="Gonzalez J."/>
            <person name="Henrissat B."/>
            <person name="Kuo A."/>
            <person name="Liang C."/>
            <person name="Lipzen A."/>
            <person name="Lutzoni F."/>
            <person name="Magnuson J."/>
            <person name="Mondo S."/>
            <person name="Nolan M."/>
            <person name="Ohm R."/>
            <person name="Pangilinan J."/>
            <person name="Park H.-J."/>
            <person name="Ramirez L."/>
            <person name="Alfaro M."/>
            <person name="Sun H."/>
            <person name="Tritt A."/>
            <person name="Yoshinaga Y."/>
            <person name="Zwiers L.-H."/>
            <person name="Turgeon B."/>
            <person name="Goodwin S."/>
            <person name="Spatafora J."/>
            <person name="Crous P."/>
            <person name="Grigoriev I."/>
        </authorList>
    </citation>
    <scope>NUCLEOTIDE SEQUENCE</scope>
    <source>
        <strain evidence="12">CBS 113979</strain>
    </source>
</reference>
<feature type="domain" description="PINIT" evidence="11">
    <location>
        <begin position="105"/>
        <end position="301"/>
    </location>
</feature>
<feature type="domain" description="SP-RING-type" evidence="10">
    <location>
        <begin position="330"/>
        <end position="411"/>
    </location>
</feature>
<organism evidence="12 13">
    <name type="scientific">Aulographum hederae CBS 113979</name>
    <dbReference type="NCBI Taxonomy" id="1176131"/>
    <lineage>
        <taxon>Eukaryota</taxon>
        <taxon>Fungi</taxon>
        <taxon>Dikarya</taxon>
        <taxon>Ascomycota</taxon>
        <taxon>Pezizomycotina</taxon>
        <taxon>Dothideomycetes</taxon>
        <taxon>Pleosporomycetidae</taxon>
        <taxon>Aulographales</taxon>
        <taxon>Aulographaceae</taxon>
    </lineage>
</organism>
<dbReference type="PANTHER" id="PTHR10782:SF4">
    <property type="entry name" value="TONALLI, ISOFORM E"/>
    <property type="match status" value="1"/>
</dbReference>
<dbReference type="AlphaFoldDB" id="A0A6G1GLG8"/>
<protein>
    <submittedName>
        <fullName evidence="12">Uncharacterized protein</fullName>
    </submittedName>
</protein>
<feature type="region of interest" description="Disordered" evidence="9">
    <location>
        <begin position="69"/>
        <end position="93"/>
    </location>
</feature>
<evidence type="ECO:0000313" key="13">
    <source>
        <dbReference type="Proteomes" id="UP000800041"/>
    </source>
</evidence>
<feature type="compositionally biased region" description="Basic and acidic residues" evidence="9">
    <location>
        <begin position="461"/>
        <end position="474"/>
    </location>
</feature>
<gene>
    <name evidence="12" type="ORF">K402DRAFT_220163</name>
</gene>
<dbReference type="CDD" id="cd16792">
    <property type="entry name" value="SP-RING_Siz-like"/>
    <property type="match status" value="1"/>
</dbReference>
<dbReference type="OrthoDB" id="28127at2759"/>
<evidence type="ECO:0000259" key="11">
    <source>
        <dbReference type="PROSITE" id="PS51466"/>
    </source>
</evidence>
<keyword evidence="4" id="KW-0479">Metal-binding</keyword>
<dbReference type="PROSITE" id="PS51466">
    <property type="entry name" value="PINIT"/>
    <property type="match status" value="1"/>
</dbReference>
<dbReference type="Pfam" id="PF14324">
    <property type="entry name" value="PINIT"/>
    <property type="match status" value="1"/>
</dbReference>
<keyword evidence="5 8" id="KW-0863">Zinc-finger</keyword>
<feature type="region of interest" description="Disordered" evidence="9">
    <location>
        <begin position="418"/>
        <end position="605"/>
    </location>
</feature>
<evidence type="ECO:0000256" key="5">
    <source>
        <dbReference type="ARBA" id="ARBA00022771"/>
    </source>
</evidence>
<feature type="compositionally biased region" description="Polar residues" evidence="9">
    <location>
        <begin position="541"/>
        <end position="558"/>
    </location>
</feature>
<dbReference type="InterPro" id="IPR031141">
    <property type="entry name" value="SIZ1/2_SP-RING"/>
</dbReference>
<sequence>MDFAAERSALEAKAKTVLVPVLKTILRNEDLPVSGIKSALQSRLIKEIQVKATQQDRPSLERLRYMLSHGGQNPPQQTSTRIAAPAPPQQSVASQSYYSQPSQYNTMTPNRSPYPIRLVFKKSPFYEPVEALTPTTEMTRKIHDLRSDSQISPNQTAAEQHRASRVLHPTLTTAQADQMRANSNLRVMLYCAAEPIHQQNLDITFPQQVEVKVKNQEVKGNFKGLKNKPGTTRPTDITEYLRLLAQYRNEVIVTYALTNKVRYQKSHSPYFFGFLLTSIENESLTFNQQKFHVVAMLVRKHTVDELIERVKKHQVIGKQRVLSEMIAKANDPDVVAMSTVMSLKDPISTLRISIPCRSTVCSHNQCFDAESFLQLQEQAPTWTCPICNKGVTFDNLCVDQYVEEILAATPRSIDQVTIEPDGKWSSNSSVNGTPGSSSRPNGNRQPASYDDDDSDDLIEISDVRDRVSILKTEHSATPMSAVRTPPMPSREPSTAASSGHRPPKRKSEVIDLTLSDDDDEPVRPAKRQAYSTPGPVHNSYHHSNLAPSRTPSTSNVSHGMSAANPYIIGQSHPAPSSHYGRSQHQYHNLPSEQLSNLRALANGEQ</sequence>